<dbReference type="RefSeq" id="WP_002701812.1">
    <property type="nucleotide sequence ID" value="NZ_AAWS01000040.1"/>
</dbReference>
<reference evidence="1 2" key="1">
    <citation type="submission" date="2007-01" db="EMBL/GenBank/DDBJ databases">
        <authorList>
            <person name="Haygood M."/>
            <person name="Podell S."/>
            <person name="Anderson C."/>
            <person name="Hopkinson B."/>
            <person name="Roe K."/>
            <person name="Barbeau K."/>
            <person name="Gaasterland T."/>
            <person name="Ferriera S."/>
            <person name="Johnson J."/>
            <person name="Kravitz S."/>
            <person name="Beeson K."/>
            <person name="Sutton G."/>
            <person name="Rogers Y.-H."/>
            <person name="Friedman R."/>
            <person name="Frazier M."/>
            <person name="Venter J.C."/>
        </authorList>
    </citation>
    <scope>NUCLEOTIDE SEQUENCE [LARGE SCALE GENOMIC DNA]</scope>
    <source>
        <strain evidence="1 2">ATCC 23134</strain>
    </source>
</reference>
<name>A1ZUI4_MICM2</name>
<dbReference type="AlphaFoldDB" id="A1ZUI4"/>
<evidence type="ECO:0000313" key="2">
    <source>
        <dbReference type="Proteomes" id="UP000004095"/>
    </source>
</evidence>
<evidence type="ECO:0000313" key="1">
    <source>
        <dbReference type="EMBL" id="EAY26003.1"/>
    </source>
</evidence>
<organism evidence="1 2">
    <name type="scientific">Microscilla marina ATCC 23134</name>
    <dbReference type="NCBI Taxonomy" id="313606"/>
    <lineage>
        <taxon>Bacteria</taxon>
        <taxon>Pseudomonadati</taxon>
        <taxon>Bacteroidota</taxon>
        <taxon>Cytophagia</taxon>
        <taxon>Cytophagales</taxon>
        <taxon>Microscillaceae</taxon>
        <taxon>Microscilla</taxon>
    </lineage>
</organism>
<dbReference type="Proteomes" id="UP000004095">
    <property type="component" value="Unassembled WGS sequence"/>
</dbReference>
<accession>A1ZUI4</accession>
<protein>
    <submittedName>
        <fullName evidence="1">Uncharacterized protein</fullName>
    </submittedName>
</protein>
<gene>
    <name evidence="1" type="ORF">M23134_07152</name>
</gene>
<comment type="caution">
    <text evidence="1">The sequence shown here is derived from an EMBL/GenBank/DDBJ whole genome shotgun (WGS) entry which is preliminary data.</text>
</comment>
<keyword evidence="2" id="KW-1185">Reference proteome</keyword>
<proteinExistence type="predicted"/>
<dbReference type="EMBL" id="AAWS01000040">
    <property type="protein sequence ID" value="EAY26003.1"/>
    <property type="molecule type" value="Genomic_DNA"/>
</dbReference>
<sequence>MKNKYRPIFDKAEPKKKKKVVVITWTIDESDPYWVKHRASLSSAREKEKIFGKLTGENSGKNLGLGLEAEMRTLPTDIAK</sequence>